<gene>
    <name evidence="5" type="ORF">RradSPS_3011</name>
    <name evidence="6" type="ORF">SIL72_16175</name>
</gene>
<dbReference type="InterPro" id="IPR036291">
    <property type="entry name" value="NAD(P)-bd_dom_sf"/>
</dbReference>
<dbReference type="Proteomes" id="UP000025229">
    <property type="component" value="Plasmid 2"/>
</dbReference>
<geneLocation type="plasmid" evidence="5">
    <name>2</name>
</geneLocation>
<dbReference type="InterPro" id="IPR002347">
    <property type="entry name" value="SDR_fam"/>
</dbReference>
<dbReference type="OrthoDB" id="4690547at2"/>
<dbReference type="eggNOG" id="COG0300">
    <property type="taxonomic scope" value="Bacteria"/>
</dbReference>
<reference evidence="5 7" key="1">
    <citation type="submission" date="2014-03" db="EMBL/GenBank/DDBJ databases">
        <title>Complete genome sequence of the Radio-Resistant Rubrobacter radiotolerans RSPS-4.</title>
        <authorList>
            <person name="Egas C.C."/>
            <person name="Barroso C.C."/>
            <person name="Froufe H.J.C."/>
            <person name="Pacheco J.J."/>
            <person name="Albuquerque L.L."/>
            <person name="da Costa M.M.S."/>
        </authorList>
    </citation>
    <scope>NUCLEOTIDE SEQUENCE [LARGE SCALE GENOMIC DNA]</scope>
    <source>
        <strain evidence="5 7">RSPS-4</strain>
        <plasmid evidence="5 7">2</plasmid>
    </source>
</reference>
<keyword evidence="2" id="KW-0560">Oxidoreductase</keyword>
<comment type="similarity">
    <text evidence="1 3">Belongs to the short-chain dehydrogenases/reductases (SDR) family.</text>
</comment>
<feature type="domain" description="Ketoreductase" evidence="4">
    <location>
        <begin position="6"/>
        <end position="194"/>
    </location>
</feature>
<dbReference type="SMART" id="SM00822">
    <property type="entry name" value="PKS_KR"/>
    <property type="match status" value="1"/>
</dbReference>
<evidence type="ECO:0000313" key="7">
    <source>
        <dbReference type="Proteomes" id="UP000025229"/>
    </source>
</evidence>
<dbReference type="KEGG" id="rrd:RradSPS_3011"/>
<dbReference type="PRINTS" id="PR00081">
    <property type="entry name" value="GDHRDH"/>
</dbReference>
<dbReference type="SUPFAM" id="SSF51735">
    <property type="entry name" value="NAD(P)-binding Rossmann-fold domains"/>
    <property type="match status" value="1"/>
</dbReference>
<sequence>MRLYGRVAAVTGAGSGIGRELAIGLARRGCELALSDIDEVSLARTVETVRFVNPRLAVSCERVDVADRDALYAWAGKTAERHGRVNAVFNNAGVALGSTVEGASDGDLEWLFGINFWGVVHGTRAFLPHLRVSGEGHVVNVSSVFALISVPGQAAYNASKSAVRGFTDALRMELEMSGAPVRATTVLPGGIKTNVARASRANGSLADLGLDAARGREKFERLFITDSDRAAGRILDAVERDRERVLIGPDAYVIDALSRLFPAGYARLVKRSVRRSLG</sequence>
<dbReference type="PANTHER" id="PTHR43391:SF82">
    <property type="entry name" value="OXIDOREDUCTASE SADH-RELATED"/>
    <property type="match status" value="1"/>
</dbReference>
<dbReference type="Pfam" id="PF00106">
    <property type="entry name" value="adh_short"/>
    <property type="match status" value="1"/>
</dbReference>
<reference evidence="6" key="2">
    <citation type="submission" date="2023-11" db="EMBL/GenBank/DDBJ databases">
        <title>MicrobeMod: A computational toolkit for identifying prokaryotic methylation and restriction-modification with nanopore sequencing.</title>
        <authorList>
            <person name="Crits-Christoph A."/>
            <person name="Kang S.C."/>
            <person name="Lee H."/>
            <person name="Ostrov N."/>
        </authorList>
    </citation>
    <scope>NUCLEOTIDE SEQUENCE</scope>
    <source>
        <strain evidence="6">ATCC 51242</strain>
    </source>
</reference>
<name>A0A023X8A0_RUBRA</name>
<dbReference type="Gene3D" id="3.40.50.720">
    <property type="entry name" value="NAD(P)-binding Rossmann-like Domain"/>
    <property type="match status" value="1"/>
</dbReference>
<proteinExistence type="inferred from homology"/>
<dbReference type="AlphaFoldDB" id="A0A023X8A0"/>
<dbReference type="EMBL" id="JAWXXX010000003">
    <property type="protein sequence ID" value="MDX5895567.1"/>
    <property type="molecule type" value="Genomic_DNA"/>
</dbReference>
<organism evidence="5 7">
    <name type="scientific">Rubrobacter radiotolerans</name>
    <name type="common">Arthrobacter radiotolerans</name>
    <dbReference type="NCBI Taxonomy" id="42256"/>
    <lineage>
        <taxon>Bacteria</taxon>
        <taxon>Bacillati</taxon>
        <taxon>Actinomycetota</taxon>
        <taxon>Rubrobacteria</taxon>
        <taxon>Rubrobacterales</taxon>
        <taxon>Rubrobacteraceae</taxon>
        <taxon>Rubrobacter</taxon>
    </lineage>
</organism>
<evidence type="ECO:0000256" key="1">
    <source>
        <dbReference type="ARBA" id="ARBA00006484"/>
    </source>
</evidence>
<evidence type="ECO:0000259" key="4">
    <source>
        <dbReference type="SMART" id="SM00822"/>
    </source>
</evidence>
<dbReference type="PATRIC" id="fig|42256.3.peg.3059"/>
<accession>A0A023X8A0</accession>
<dbReference type="PANTHER" id="PTHR43391">
    <property type="entry name" value="RETINOL DEHYDROGENASE-RELATED"/>
    <property type="match status" value="1"/>
</dbReference>
<dbReference type="Proteomes" id="UP001281130">
    <property type="component" value="Unassembled WGS sequence"/>
</dbReference>
<dbReference type="EMBL" id="CP007516">
    <property type="protein sequence ID" value="AHY48294.1"/>
    <property type="molecule type" value="Genomic_DNA"/>
</dbReference>
<evidence type="ECO:0000256" key="2">
    <source>
        <dbReference type="ARBA" id="ARBA00023002"/>
    </source>
</evidence>
<dbReference type="HOGENOM" id="CLU_010194_2_1_11"/>
<evidence type="ECO:0000313" key="6">
    <source>
        <dbReference type="EMBL" id="MDX5895567.1"/>
    </source>
</evidence>
<dbReference type="InterPro" id="IPR057326">
    <property type="entry name" value="KR_dom"/>
</dbReference>
<keyword evidence="7" id="KW-1185">Reference proteome</keyword>
<dbReference type="InterPro" id="IPR020904">
    <property type="entry name" value="Sc_DH/Rdtase_CS"/>
</dbReference>
<dbReference type="GO" id="GO:0016491">
    <property type="term" value="F:oxidoreductase activity"/>
    <property type="evidence" value="ECO:0007669"/>
    <property type="project" value="UniProtKB-KW"/>
</dbReference>
<evidence type="ECO:0000313" key="5">
    <source>
        <dbReference type="EMBL" id="AHY48294.1"/>
    </source>
</evidence>
<dbReference type="RefSeq" id="WP_041339049.1">
    <property type="nucleotide sequence ID" value="NZ_CP007516.1"/>
</dbReference>
<dbReference type="PROSITE" id="PS00061">
    <property type="entry name" value="ADH_SHORT"/>
    <property type="match status" value="1"/>
</dbReference>
<dbReference type="PRINTS" id="PR00080">
    <property type="entry name" value="SDRFAMILY"/>
</dbReference>
<protein>
    <submittedName>
        <fullName evidence="6">SDR family NAD(P)-dependent oxidoreductase</fullName>
    </submittedName>
    <submittedName>
        <fullName evidence="5">Short-chain dehydrogenase of various substrate specificities</fullName>
    </submittedName>
</protein>
<evidence type="ECO:0000256" key="3">
    <source>
        <dbReference type="RuleBase" id="RU000363"/>
    </source>
</evidence>
<keyword evidence="5" id="KW-0614">Plasmid</keyword>